<dbReference type="RefSeq" id="WP_013405247.1">
    <property type="nucleotide sequence ID" value="NC_014654.1"/>
</dbReference>
<accession>E4RMT8</accession>
<evidence type="ECO:0000313" key="1">
    <source>
        <dbReference type="EMBL" id="ADQ14155.1"/>
    </source>
</evidence>
<dbReference type="OrthoDB" id="1950130at2"/>
<protein>
    <recommendedName>
        <fullName evidence="3">Transglutaminase domain-containing protein</fullName>
    </recommendedName>
</protein>
<reference evidence="1 2" key="1">
    <citation type="submission" date="2010-11" db="EMBL/GenBank/DDBJ databases">
        <title>Complete sequence of Halanaerobium sp. sapolanicus.</title>
        <authorList>
            <consortium name="US DOE Joint Genome Institute"/>
            <person name="Lucas S."/>
            <person name="Copeland A."/>
            <person name="Lapidus A."/>
            <person name="Cheng J.-F."/>
            <person name="Bruce D."/>
            <person name="Goodwin L."/>
            <person name="Pitluck S."/>
            <person name="Davenport K."/>
            <person name="Detter J.C."/>
            <person name="Han C."/>
            <person name="Tapia R."/>
            <person name="Land M."/>
            <person name="Hauser L."/>
            <person name="Jeffries C."/>
            <person name="Kyrpides N."/>
            <person name="Ivanova N."/>
            <person name="Mikhailova N."/>
            <person name="Begemann M.B."/>
            <person name="Mormile M.R."/>
            <person name="Wall J.D."/>
            <person name="Elias D.A."/>
            <person name="Woyke T."/>
        </authorList>
    </citation>
    <scope>NUCLEOTIDE SEQUENCE [LARGE SCALE GENOMIC DNA]</scope>
    <source>
        <strain evidence="2">sapolanicus</strain>
    </source>
</reference>
<dbReference type="KEGG" id="has:Halsa_0704"/>
<evidence type="ECO:0000313" key="2">
    <source>
        <dbReference type="Proteomes" id="UP000007434"/>
    </source>
</evidence>
<dbReference type="EMBL" id="CP002304">
    <property type="protein sequence ID" value="ADQ14155.1"/>
    <property type="molecule type" value="Genomic_DNA"/>
</dbReference>
<proteinExistence type="predicted"/>
<evidence type="ECO:0008006" key="3">
    <source>
        <dbReference type="Google" id="ProtNLM"/>
    </source>
</evidence>
<reference evidence="1 2" key="2">
    <citation type="journal article" date="2011" name="J. Bacteriol.">
        <title>Complete Genome Sequence of the Haloalkaliphilic, Hydrogen Producing Halanaerobium hydrogenoformans.</title>
        <authorList>
            <person name="Brown S.D."/>
            <person name="Begemann M.B."/>
            <person name="Mormile M.R."/>
            <person name="Wall J.D."/>
            <person name="Han C.S."/>
            <person name="Goodwin L.A."/>
            <person name="Pitluck S."/>
            <person name="Land M.L."/>
            <person name="Hauser L.J."/>
            <person name="Elias D.A."/>
        </authorList>
    </citation>
    <scope>NUCLEOTIDE SEQUENCE [LARGE SCALE GENOMIC DNA]</scope>
    <source>
        <strain evidence="2">sapolanicus</strain>
    </source>
</reference>
<organism evidence="1 2">
    <name type="scientific">Halanaerobium hydrogeniformans</name>
    <name type="common">Halanaerobium sp. (strain sapolanicus)</name>
    <dbReference type="NCBI Taxonomy" id="656519"/>
    <lineage>
        <taxon>Bacteria</taxon>
        <taxon>Bacillati</taxon>
        <taxon>Bacillota</taxon>
        <taxon>Clostridia</taxon>
        <taxon>Halanaerobiales</taxon>
        <taxon>Halanaerobiaceae</taxon>
        <taxon>Halanaerobium</taxon>
    </lineage>
</organism>
<keyword evidence="2" id="KW-1185">Reference proteome</keyword>
<dbReference type="Proteomes" id="UP000007434">
    <property type="component" value="Chromosome"/>
</dbReference>
<dbReference type="AlphaFoldDB" id="E4RMT8"/>
<dbReference type="HOGENOM" id="CLU_686564_0_0_9"/>
<sequence>MKEKHLFQKYILVFSLTILIAFMFFGQVSASQNEIEIPRSFRIQLTMGINRVPNLNTVQRNNLINEIIHMIEEKNITIEFVENYFDSHDMQNKNAEKIIQDFNQEIINNYDEADFNTRQLRVKANYRVDLTNYHPETGQMHWVPSNRLGYPIKTLDELKALKGKPEELRNEITTLYEALAYIQISDMQLSSGNKTTMEEYRNYLISWQFPAPAEYTIEKNHANCAGMANLITYLLEDNYDEVGTIWYSNSYILGDRRGGHLINYIKHNNKYYVFDGLPYIMEQEVYSSPENGQTYYEGNSLGVIHEINIDEYGNPDFNPFIDMLTYFNPNIAHMSLISETRLPAIGTKTNVANKYRENYLANTIRNNQFEQIYQNPKDPREITIHEFNSDIPIEYRDYPPY</sequence>
<gene>
    <name evidence="1" type="ordered locus">Halsa_0704</name>
</gene>
<name>E4RMT8_HALHG</name>